<dbReference type="AlphaFoldDB" id="A0A812VEA1"/>
<comment type="caution">
    <text evidence="1">The sequence shown here is derived from an EMBL/GenBank/DDBJ whole genome shotgun (WGS) entry which is preliminary data.</text>
</comment>
<dbReference type="Proteomes" id="UP000649617">
    <property type="component" value="Unassembled WGS sequence"/>
</dbReference>
<proteinExistence type="predicted"/>
<reference evidence="1" key="1">
    <citation type="submission" date="2021-02" db="EMBL/GenBank/DDBJ databases">
        <authorList>
            <person name="Dougan E. K."/>
            <person name="Rhodes N."/>
            <person name="Thang M."/>
            <person name="Chan C."/>
        </authorList>
    </citation>
    <scope>NUCLEOTIDE SEQUENCE</scope>
</reference>
<feature type="non-terminal residue" evidence="1">
    <location>
        <position position="58"/>
    </location>
</feature>
<sequence>MPPAVGAGLLASLAAGWALFHWWTWDCQLRAFPAFRGTFPVWWRMPQAHWITLQRLWR</sequence>
<gene>
    <name evidence="1" type="ORF">SPIL2461_LOCUS16700</name>
</gene>
<evidence type="ECO:0000313" key="1">
    <source>
        <dbReference type="EMBL" id="CAE7634726.1"/>
    </source>
</evidence>
<keyword evidence="2" id="KW-1185">Reference proteome</keyword>
<evidence type="ECO:0000313" key="2">
    <source>
        <dbReference type="Proteomes" id="UP000649617"/>
    </source>
</evidence>
<name>A0A812VEA1_SYMPI</name>
<protein>
    <submittedName>
        <fullName evidence="1">Uncharacterized protein</fullName>
    </submittedName>
</protein>
<accession>A0A812VEA1</accession>
<dbReference type="EMBL" id="CAJNIZ010042737">
    <property type="protein sequence ID" value="CAE7634726.1"/>
    <property type="molecule type" value="Genomic_DNA"/>
</dbReference>
<organism evidence="1 2">
    <name type="scientific">Symbiodinium pilosum</name>
    <name type="common">Dinoflagellate</name>
    <dbReference type="NCBI Taxonomy" id="2952"/>
    <lineage>
        <taxon>Eukaryota</taxon>
        <taxon>Sar</taxon>
        <taxon>Alveolata</taxon>
        <taxon>Dinophyceae</taxon>
        <taxon>Suessiales</taxon>
        <taxon>Symbiodiniaceae</taxon>
        <taxon>Symbiodinium</taxon>
    </lineage>
</organism>